<protein>
    <recommendedName>
        <fullName evidence="3">SXP/RAL-2 family protein Ani s 5-like cation-binding domain-containing protein</fullName>
    </recommendedName>
</protein>
<reference evidence="5" key="1">
    <citation type="submission" date="2011-07" db="EMBL/GenBank/DDBJ databases">
        <authorList>
            <consortium name="Caenorhabditis brenneri Sequencing and Analysis Consortium"/>
            <person name="Wilson R.K."/>
        </authorList>
    </citation>
    <scope>NUCLEOTIDE SEQUENCE [LARGE SCALE GENOMIC DNA]</scope>
    <source>
        <strain evidence="5">PB2801</strain>
    </source>
</reference>
<dbReference type="HOGENOM" id="CLU_084863_1_0_1"/>
<feature type="chain" id="PRO_5003406610" description="SXP/RAL-2 family protein Ani s 5-like cation-binding domain-containing protein" evidence="2">
    <location>
        <begin position="19"/>
        <end position="206"/>
    </location>
</feature>
<evidence type="ECO:0000313" key="5">
    <source>
        <dbReference type="Proteomes" id="UP000008068"/>
    </source>
</evidence>
<proteinExistence type="predicted"/>
<feature type="compositionally biased region" description="Basic and acidic residues" evidence="1">
    <location>
        <begin position="183"/>
        <end position="206"/>
    </location>
</feature>
<feature type="domain" description="SXP/RAL-2 family protein Ani s 5-like cation-binding" evidence="3">
    <location>
        <begin position="56"/>
        <end position="162"/>
    </location>
</feature>
<dbReference type="PANTHER" id="PTHR21593">
    <property type="entry name" value="PRION-LIKE- Q/N-RICH -DOMAIN-BEARING PROTEIN PROTEIN"/>
    <property type="match status" value="1"/>
</dbReference>
<dbReference type="Pfam" id="PF02520">
    <property type="entry name" value="ANIS5_cation-bd"/>
    <property type="match status" value="1"/>
</dbReference>
<dbReference type="Proteomes" id="UP000008068">
    <property type="component" value="Unassembled WGS sequence"/>
</dbReference>
<name>G0PB48_CAEBE</name>
<dbReference type="InterPro" id="IPR052823">
    <property type="entry name" value="SXP/RAL-2_related"/>
</dbReference>
<evidence type="ECO:0000259" key="3">
    <source>
        <dbReference type="Pfam" id="PF02520"/>
    </source>
</evidence>
<evidence type="ECO:0000256" key="2">
    <source>
        <dbReference type="SAM" id="SignalP"/>
    </source>
</evidence>
<evidence type="ECO:0000313" key="4">
    <source>
        <dbReference type="EMBL" id="EGT50216.1"/>
    </source>
</evidence>
<keyword evidence="2" id="KW-0732">Signal</keyword>
<dbReference type="PANTHER" id="PTHR21593:SF4">
    <property type="entry name" value="SXP_RAL-2 FAMILY PROTEIN ANI S 5-LIKE CATION-BINDING DOMAIN-CONTAINING PROTEIN"/>
    <property type="match status" value="1"/>
</dbReference>
<dbReference type="STRING" id="135651.G0PB48"/>
<feature type="region of interest" description="Disordered" evidence="1">
    <location>
        <begin position="162"/>
        <end position="206"/>
    </location>
</feature>
<dbReference type="eggNOG" id="ENOG502TG4N">
    <property type="taxonomic scope" value="Eukaryota"/>
</dbReference>
<organism evidence="5">
    <name type="scientific">Caenorhabditis brenneri</name>
    <name type="common">Nematode worm</name>
    <dbReference type="NCBI Taxonomy" id="135651"/>
    <lineage>
        <taxon>Eukaryota</taxon>
        <taxon>Metazoa</taxon>
        <taxon>Ecdysozoa</taxon>
        <taxon>Nematoda</taxon>
        <taxon>Chromadorea</taxon>
        <taxon>Rhabditida</taxon>
        <taxon>Rhabditina</taxon>
        <taxon>Rhabditomorpha</taxon>
        <taxon>Rhabditoidea</taxon>
        <taxon>Rhabditidae</taxon>
        <taxon>Peloderinae</taxon>
        <taxon>Caenorhabditis</taxon>
    </lineage>
</organism>
<gene>
    <name evidence="4" type="ORF">CAEBREN_09698</name>
</gene>
<feature type="signal peptide" evidence="2">
    <location>
        <begin position="1"/>
        <end position="18"/>
    </location>
</feature>
<dbReference type="InParanoid" id="G0PB48"/>
<sequence length="206" mass="22798">MTRIIVFITIAVITVVMAGPGNRESKGQREDHKRGAVGKERSSHFIPPFFRNVSVEGKKELGDILKNDTLTIAQVDTQITAIAEKYGLATSYKEFKEKENVKKSEIAKNTTSVIESLSSFYSKLSAIHENKDQTRKAQHDAIEALRKENKAAVDTIEFIRKGIGGHHGGHHGGPGGKWKHGRKNEEKKKPRGGGQEEKKTEEAVAN</sequence>
<dbReference type="InterPro" id="IPR003677">
    <property type="entry name" value="ANIS5_cation-bd"/>
</dbReference>
<feature type="compositionally biased region" description="Basic and acidic residues" evidence="1">
    <location>
        <begin position="23"/>
        <end position="40"/>
    </location>
</feature>
<evidence type="ECO:0000256" key="1">
    <source>
        <dbReference type="SAM" id="MobiDB-lite"/>
    </source>
</evidence>
<dbReference type="OrthoDB" id="5873473at2759"/>
<dbReference type="AlphaFoldDB" id="G0PB48"/>
<keyword evidence="5" id="KW-1185">Reference proteome</keyword>
<feature type="region of interest" description="Disordered" evidence="1">
    <location>
        <begin position="21"/>
        <end position="40"/>
    </location>
</feature>
<dbReference type="EMBL" id="GL380200">
    <property type="protein sequence ID" value="EGT50216.1"/>
    <property type="molecule type" value="Genomic_DNA"/>
</dbReference>
<accession>G0PB48</accession>